<accession>A0A1L9NVL1</accession>
<sequence>MCADLGAVPQTLHQAAAYCPCFTPGTLIKTNFGEVAVDMLTTGMQVLTRDNGYQPVIWVGRRELGDADLIATPELKPIKIIHGALGQDLPERDTVVSPQHRMLLSNAQIREWFDADEVLVAAHLLTCFEGVTREDVSQVTYIHFMFEQHEIVLADGAWSESFQPGDMRLGAMDQRHREELLTIFPELEIDTQEKYPAARKSVSADDMMRAVLSEE</sequence>
<dbReference type="InterPro" id="IPR036844">
    <property type="entry name" value="Hint_dom_sf"/>
</dbReference>
<dbReference type="Proteomes" id="UP000184514">
    <property type="component" value="Unassembled WGS sequence"/>
</dbReference>
<evidence type="ECO:0000313" key="3">
    <source>
        <dbReference type="Proteomes" id="UP000184514"/>
    </source>
</evidence>
<protein>
    <recommendedName>
        <fullName evidence="1">Hedgehog/Intein (Hint) domain-containing protein</fullName>
    </recommendedName>
</protein>
<gene>
    <name evidence="2" type="ORF">PFRI_25920</name>
</gene>
<dbReference type="Pfam" id="PF13403">
    <property type="entry name" value="Hint_2"/>
    <property type="match status" value="1"/>
</dbReference>
<name>A0A1L9NVL1_9RHOB</name>
<dbReference type="STRING" id="696762.PFRI_25920"/>
<evidence type="ECO:0000313" key="2">
    <source>
        <dbReference type="EMBL" id="OJI93194.1"/>
    </source>
</evidence>
<organism evidence="2 3">
    <name type="scientific">Planktotalea frisia</name>
    <dbReference type="NCBI Taxonomy" id="696762"/>
    <lineage>
        <taxon>Bacteria</taxon>
        <taxon>Pseudomonadati</taxon>
        <taxon>Pseudomonadota</taxon>
        <taxon>Alphaproteobacteria</taxon>
        <taxon>Rhodobacterales</taxon>
        <taxon>Paracoccaceae</taxon>
        <taxon>Planktotalea</taxon>
    </lineage>
</organism>
<comment type="caution">
    <text evidence="2">The sequence shown here is derived from an EMBL/GenBank/DDBJ whole genome shotgun (WGS) entry which is preliminary data.</text>
</comment>
<dbReference type="SUPFAM" id="SSF51294">
    <property type="entry name" value="Hedgehog/intein (Hint) domain"/>
    <property type="match status" value="1"/>
</dbReference>
<reference evidence="2 3" key="1">
    <citation type="submission" date="2016-10" db="EMBL/GenBank/DDBJ databases">
        <title>Genome sequence of Planktotalea frisia SH6-1.</title>
        <authorList>
            <person name="Poehlein A."/>
            <person name="Bakenhus I."/>
            <person name="Voget S."/>
            <person name="Brinkhoff T."/>
            <person name="Simon M."/>
        </authorList>
    </citation>
    <scope>NUCLEOTIDE SEQUENCE [LARGE SCALE GENOMIC DNA]</scope>
    <source>
        <strain evidence="2 3">SH6-1</strain>
    </source>
</reference>
<dbReference type="EMBL" id="MLCB01000152">
    <property type="protein sequence ID" value="OJI93194.1"/>
    <property type="molecule type" value="Genomic_DNA"/>
</dbReference>
<dbReference type="Gene3D" id="2.170.16.10">
    <property type="entry name" value="Hedgehog/Intein (Hint) domain"/>
    <property type="match status" value="1"/>
</dbReference>
<dbReference type="InterPro" id="IPR028992">
    <property type="entry name" value="Hedgehog/Intein_dom"/>
</dbReference>
<keyword evidence="3" id="KW-1185">Reference proteome</keyword>
<feature type="domain" description="Hedgehog/Intein (Hint)" evidence="1">
    <location>
        <begin position="20"/>
        <end position="166"/>
    </location>
</feature>
<dbReference type="AlphaFoldDB" id="A0A1L9NVL1"/>
<dbReference type="OrthoDB" id="6305173at2"/>
<dbReference type="RefSeq" id="WP_072631130.1">
    <property type="nucleotide sequence ID" value="NZ_MLCB01000152.1"/>
</dbReference>
<proteinExistence type="predicted"/>
<evidence type="ECO:0000259" key="1">
    <source>
        <dbReference type="Pfam" id="PF13403"/>
    </source>
</evidence>